<feature type="region of interest" description="Disordered" evidence="1">
    <location>
        <begin position="1"/>
        <end position="28"/>
    </location>
</feature>
<dbReference type="AlphaFoldDB" id="A0A285UE55"/>
<keyword evidence="4" id="KW-1185">Reference proteome</keyword>
<feature type="transmembrane region" description="Helical" evidence="2">
    <location>
        <begin position="122"/>
        <end position="143"/>
    </location>
</feature>
<protein>
    <recommendedName>
        <fullName evidence="5">Ammonia monooxygenase</fullName>
    </recommendedName>
</protein>
<dbReference type="OrthoDB" id="9809910at2"/>
<dbReference type="Proteomes" id="UP000219167">
    <property type="component" value="Unassembled WGS sequence"/>
</dbReference>
<evidence type="ECO:0000256" key="2">
    <source>
        <dbReference type="SAM" id="Phobius"/>
    </source>
</evidence>
<feature type="transmembrane region" description="Helical" evidence="2">
    <location>
        <begin position="304"/>
        <end position="326"/>
    </location>
</feature>
<feature type="transmembrane region" description="Helical" evidence="2">
    <location>
        <begin position="271"/>
        <end position="292"/>
    </location>
</feature>
<name>A0A285UE55_9HYPH</name>
<evidence type="ECO:0008006" key="5">
    <source>
        <dbReference type="Google" id="ProtNLM"/>
    </source>
</evidence>
<feature type="transmembrane region" description="Helical" evidence="2">
    <location>
        <begin position="185"/>
        <end position="203"/>
    </location>
</feature>
<sequence>MSFERNIKATTSPGTAHRKSPLNAKHPNCDPDNAVTGFGRLKPHAQWVLLAALSVPLAAALEFAGIPAGLMMGPMVAAVIVGVNGGTIRLPRIFFFGVQVVLAMMIASMVSPHLVSTFLSRWPLFLLIVLAVIAMSTFCGWVITRMQILPGTTAIWGSSAGAASTMLLMAGAYGADVRLVAFMQYLRVVFVATLATLIAHFGGHQAVGADQRALFAPFDAGNVALTLGIGVVFGLIGRWLRLPAGSFLTPFAVGSALTMTGTVHFELPQWLLAIAFALLGWNIGLGFTRSILRHARRAFAPTAISIIALLSFSGLLAFALVAWLGIDPMTAYLATSPGGLDSIAVIAASSNVDLSFVMALQTARLVIITLIGPVIARFVADKA</sequence>
<dbReference type="PIRSF" id="PIRSF038991">
    <property type="entry name" value="Protein_AbrB"/>
    <property type="match status" value="1"/>
</dbReference>
<dbReference type="NCBIfam" id="TIGR03082">
    <property type="entry name" value="Gneg_AbrB_dup"/>
    <property type="match status" value="2"/>
</dbReference>
<proteinExistence type="predicted"/>
<feature type="transmembrane region" description="Helical" evidence="2">
    <location>
        <begin position="155"/>
        <end position="173"/>
    </location>
</feature>
<gene>
    <name evidence="3" type="ORF">SAMN05892877_10738</name>
</gene>
<evidence type="ECO:0000256" key="1">
    <source>
        <dbReference type="SAM" id="MobiDB-lite"/>
    </source>
</evidence>
<dbReference type="InterPro" id="IPR007820">
    <property type="entry name" value="AbrB_fam"/>
</dbReference>
<dbReference type="GO" id="GO:0016020">
    <property type="term" value="C:membrane"/>
    <property type="evidence" value="ECO:0007669"/>
    <property type="project" value="InterPro"/>
</dbReference>
<reference evidence="3 4" key="1">
    <citation type="submission" date="2017-08" db="EMBL/GenBank/DDBJ databases">
        <authorList>
            <person name="de Groot N.N."/>
        </authorList>
    </citation>
    <scope>NUCLEOTIDE SEQUENCE [LARGE SCALE GENOMIC DNA]</scope>
    <source>
        <strain evidence="3 4">JC85</strain>
    </source>
</reference>
<dbReference type="PANTHER" id="PTHR38457:SF1">
    <property type="entry name" value="REGULATOR ABRB-RELATED"/>
    <property type="match status" value="1"/>
</dbReference>
<feature type="transmembrane region" description="Helical" evidence="2">
    <location>
        <begin position="247"/>
        <end position="265"/>
    </location>
</feature>
<feature type="transmembrane region" description="Helical" evidence="2">
    <location>
        <begin position="362"/>
        <end position="380"/>
    </location>
</feature>
<evidence type="ECO:0000313" key="3">
    <source>
        <dbReference type="EMBL" id="SOC40170.1"/>
    </source>
</evidence>
<dbReference type="InterPro" id="IPR017516">
    <property type="entry name" value="AbrB_dup"/>
</dbReference>
<dbReference type="Pfam" id="PF05145">
    <property type="entry name" value="AbrB"/>
    <property type="match status" value="1"/>
</dbReference>
<accession>A0A285UE55</accession>
<feature type="transmembrane region" description="Helical" evidence="2">
    <location>
        <begin position="223"/>
        <end position="240"/>
    </location>
</feature>
<organism evidence="3 4">
    <name type="scientific">Rhizobium subbaraonis</name>
    <dbReference type="NCBI Taxonomy" id="908946"/>
    <lineage>
        <taxon>Bacteria</taxon>
        <taxon>Pseudomonadati</taxon>
        <taxon>Pseudomonadota</taxon>
        <taxon>Alphaproteobacteria</taxon>
        <taxon>Hyphomicrobiales</taxon>
        <taxon>Rhizobiaceae</taxon>
        <taxon>Rhizobium/Agrobacterium group</taxon>
        <taxon>Rhizobium</taxon>
    </lineage>
</organism>
<evidence type="ECO:0000313" key="4">
    <source>
        <dbReference type="Proteomes" id="UP000219167"/>
    </source>
</evidence>
<feature type="transmembrane region" description="Helical" evidence="2">
    <location>
        <begin position="90"/>
        <end position="110"/>
    </location>
</feature>
<keyword evidence="2" id="KW-0472">Membrane</keyword>
<dbReference type="GO" id="GO:0010468">
    <property type="term" value="P:regulation of gene expression"/>
    <property type="evidence" value="ECO:0007669"/>
    <property type="project" value="InterPro"/>
</dbReference>
<keyword evidence="2" id="KW-1133">Transmembrane helix</keyword>
<feature type="transmembrane region" description="Helical" evidence="2">
    <location>
        <begin position="47"/>
        <end position="70"/>
    </location>
</feature>
<keyword evidence="2" id="KW-0812">Transmembrane</keyword>
<dbReference type="PANTHER" id="PTHR38457">
    <property type="entry name" value="REGULATOR ABRB-RELATED"/>
    <property type="match status" value="1"/>
</dbReference>
<dbReference type="EMBL" id="OBQD01000007">
    <property type="protein sequence ID" value="SOC40170.1"/>
    <property type="molecule type" value="Genomic_DNA"/>
</dbReference>